<reference evidence="2 3" key="1">
    <citation type="submission" date="2019-03" db="EMBL/GenBank/DDBJ databases">
        <authorList>
            <person name="Kim M.K.M."/>
        </authorList>
    </citation>
    <scope>NUCLEOTIDE SEQUENCE [LARGE SCALE GENOMIC DNA]</scope>
    <source>
        <strain evidence="2 3">17J68-15</strain>
    </source>
</reference>
<protein>
    <submittedName>
        <fullName evidence="2">Uncharacterized protein</fullName>
    </submittedName>
</protein>
<name>A0A4R4DVB6_9BACT</name>
<gene>
    <name evidence="2" type="ORF">E0486_16650</name>
</gene>
<comment type="caution">
    <text evidence="2">The sequence shown here is derived from an EMBL/GenBank/DDBJ whole genome shotgun (WGS) entry which is preliminary data.</text>
</comment>
<dbReference type="OrthoDB" id="1433859at2"/>
<dbReference type="AlphaFoldDB" id="A0A4R4DVB6"/>
<dbReference type="RefSeq" id="WP_131853866.1">
    <property type="nucleotide sequence ID" value="NZ_SKFH01000043.1"/>
</dbReference>
<sequence length="274" mass="30784">MKKTLRIAGYTAGTALLLAGLIFLVAWKSPKYYTPRSRGNYSTIPFRTYTGDHPRPYILRRPQFVLFGAAHTRNPQDSQLLLIQQYWKELKPTVALVEGRLGFLLPGLMDPVKTLGEGGAVAALARKDGIPLYNWDLPKDVMADALLDRFSPQQIALAQLLTPWFGQQRFGRPASEADFLAPFFERAAAVGLQDSLQSVADVDRYWQRYFPGTDWRTVSDEHPLPGYLHHMMCATNDLRNAQLAAVIKELTARGERVFVLCGSSHAFCVEPAFR</sequence>
<dbReference type="Proteomes" id="UP000295164">
    <property type="component" value="Unassembled WGS sequence"/>
</dbReference>
<evidence type="ECO:0000313" key="2">
    <source>
        <dbReference type="EMBL" id="TCZ66414.1"/>
    </source>
</evidence>
<proteinExistence type="predicted"/>
<accession>A0A4R4DVB6</accession>
<keyword evidence="3" id="KW-1185">Reference proteome</keyword>
<evidence type="ECO:0000256" key="1">
    <source>
        <dbReference type="SAM" id="Phobius"/>
    </source>
</evidence>
<keyword evidence="1" id="KW-0472">Membrane</keyword>
<organism evidence="2 3">
    <name type="scientific">Flaviaesturariibacter aridisoli</name>
    <dbReference type="NCBI Taxonomy" id="2545761"/>
    <lineage>
        <taxon>Bacteria</taxon>
        <taxon>Pseudomonadati</taxon>
        <taxon>Bacteroidota</taxon>
        <taxon>Chitinophagia</taxon>
        <taxon>Chitinophagales</taxon>
        <taxon>Chitinophagaceae</taxon>
        <taxon>Flaviaestuariibacter</taxon>
    </lineage>
</organism>
<evidence type="ECO:0000313" key="3">
    <source>
        <dbReference type="Proteomes" id="UP000295164"/>
    </source>
</evidence>
<keyword evidence="1" id="KW-1133">Transmembrane helix</keyword>
<feature type="transmembrane region" description="Helical" evidence="1">
    <location>
        <begin position="7"/>
        <end position="27"/>
    </location>
</feature>
<keyword evidence="1" id="KW-0812">Transmembrane</keyword>
<dbReference type="EMBL" id="SKFH01000043">
    <property type="protein sequence ID" value="TCZ66414.1"/>
    <property type="molecule type" value="Genomic_DNA"/>
</dbReference>